<feature type="domain" description="ABC transporter" evidence="8">
    <location>
        <begin position="335"/>
        <end position="570"/>
    </location>
</feature>
<evidence type="ECO:0000259" key="9">
    <source>
        <dbReference type="PROSITE" id="PS50929"/>
    </source>
</evidence>
<dbReference type="Gene3D" id="3.40.50.300">
    <property type="entry name" value="P-loop containing nucleotide triphosphate hydrolases"/>
    <property type="match status" value="1"/>
</dbReference>
<dbReference type="PROSITE" id="PS50929">
    <property type="entry name" value="ABC_TM1F"/>
    <property type="match status" value="1"/>
</dbReference>
<evidence type="ECO:0000313" key="10">
    <source>
        <dbReference type="EMBL" id="MFL0253101.1"/>
    </source>
</evidence>
<dbReference type="CDD" id="cd18541">
    <property type="entry name" value="ABC_6TM_TmrB_like"/>
    <property type="match status" value="1"/>
</dbReference>
<accession>A0ABW8TKL9</accession>
<gene>
    <name evidence="10" type="ORF">ACJDT4_22100</name>
</gene>
<dbReference type="InterPro" id="IPR036640">
    <property type="entry name" value="ABC1_TM_sf"/>
</dbReference>
<evidence type="ECO:0000256" key="4">
    <source>
        <dbReference type="ARBA" id="ARBA00022840"/>
    </source>
</evidence>
<keyword evidence="5 7" id="KW-1133">Transmembrane helix</keyword>
<dbReference type="InterPro" id="IPR039421">
    <property type="entry name" value="Type_1_exporter"/>
</dbReference>
<keyword evidence="4 10" id="KW-0067">ATP-binding</keyword>
<dbReference type="InterPro" id="IPR003439">
    <property type="entry name" value="ABC_transporter-like_ATP-bd"/>
</dbReference>
<dbReference type="PANTHER" id="PTHR43394:SF1">
    <property type="entry name" value="ATP-BINDING CASSETTE SUB-FAMILY B MEMBER 10, MITOCHONDRIAL"/>
    <property type="match status" value="1"/>
</dbReference>
<dbReference type="InterPro" id="IPR003593">
    <property type="entry name" value="AAA+_ATPase"/>
</dbReference>
<dbReference type="Pfam" id="PF00005">
    <property type="entry name" value="ABC_tran"/>
    <property type="match status" value="1"/>
</dbReference>
<feature type="transmembrane region" description="Helical" evidence="7">
    <location>
        <begin position="130"/>
        <end position="149"/>
    </location>
</feature>
<feature type="transmembrane region" description="Helical" evidence="7">
    <location>
        <begin position="236"/>
        <end position="261"/>
    </location>
</feature>
<sequence>MKENIIINFFKKNKLRYFIGLIFMVASSYIQTLFPKVLGDTIDILKNRNFKSMNVNSNIIYMILIAFSTFVCTFVWRNMVMGGGRKLENNIREKLFDHFQKLSPEFYNNEKTGNLIAYAINDISAVRMTFGPATAMSINGLVICVSSIYSMVVSISFKLTLMCLIPIPFIVIIMLKIGKMVQHRFRKVQENFANISDRVQENINGIRVIKAYVQEEKEVKNFEALNDKMMNSNLKLVKISSALSPIIELCFSISFVCNLIIGGNMVLKGQTSLGDFVAFNTYISMIMAPVMSIGRVIIVFQRGMASLKRLNKIFEVKPAVVDGNAMLEKNIEGNIEFKNLTFCYPGSSKKALNNINLTIKKGSTVGIVGKTGAGKTTLNNLLLKLYNVENGKIFLDGVDINDYTLNSIRNNIGYVPQDNFLFSANIKENISFFKDIYSYEEIKNSAKAACIYESIINFPNGFNTILGERGVNISGGQKQRISIARAVVKNPPILILDDSLSAVDAVTETEILDNLKAIRKNKTAIIIAHRLSAVRDADEIIVLDEGTIVEKGTHDELLNKGGIYYDIYREQFKDKQSEAS</sequence>
<evidence type="ECO:0000259" key="8">
    <source>
        <dbReference type="PROSITE" id="PS50893"/>
    </source>
</evidence>
<evidence type="ECO:0000256" key="2">
    <source>
        <dbReference type="ARBA" id="ARBA00022692"/>
    </source>
</evidence>
<dbReference type="GO" id="GO:0005524">
    <property type="term" value="F:ATP binding"/>
    <property type="evidence" value="ECO:0007669"/>
    <property type="project" value="UniProtKB-KW"/>
</dbReference>
<dbReference type="PROSITE" id="PS50893">
    <property type="entry name" value="ABC_TRANSPORTER_2"/>
    <property type="match status" value="1"/>
</dbReference>
<keyword evidence="6 7" id="KW-0472">Membrane</keyword>
<dbReference type="PROSITE" id="PS00211">
    <property type="entry name" value="ABC_TRANSPORTER_1"/>
    <property type="match status" value="1"/>
</dbReference>
<dbReference type="Proteomes" id="UP001623592">
    <property type="component" value="Unassembled WGS sequence"/>
</dbReference>
<dbReference type="SMART" id="SM00382">
    <property type="entry name" value="AAA"/>
    <property type="match status" value="1"/>
</dbReference>
<feature type="transmembrane region" description="Helical" evidence="7">
    <location>
        <begin position="155"/>
        <end position="177"/>
    </location>
</feature>
<feature type="domain" description="ABC transmembrane type-1" evidence="9">
    <location>
        <begin position="18"/>
        <end position="302"/>
    </location>
</feature>
<name>A0ABW8TKL9_9CLOT</name>
<dbReference type="EMBL" id="JBJIAA010000025">
    <property type="protein sequence ID" value="MFL0253101.1"/>
    <property type="molecule type" value="Genomic_DNA"/>
</dbReference>
<comment type="caution">
    <text evidence="10">The sequence shown here is derived from an EMBL/GenBank/DDBJ whole genome shotgun (WGS) entry which is preliminary data.</text>
</comment>
<dbReference type="SUPFAM" id="SSF90123">
    <property type="entry name" value="ABC transporter transmembrane region"/>
    <property type="match status" value="1"/>
</dbReference>
<evidence type="ECO:0000256" key="6">
    <source>
        <dbReference type="ARBA" id="ARBA00023136"/>
    </source>
</evidence>
<feature type="transmembrane region" description="Helical" evidence="7">
    <location>
        <begin position="281"/>
        <end position="300"/>
    </location>
</feature>
<evidence type="ECO:0000256" key="1">
    <source>
        <dbReference type="ARBA" id="ARBA00004651"/>
    </source>
</evidence>
<dbReference type="Gene3D" id="1.20.1560.10">
    <property type="entry name" value="ABC transporter type 1, transmembrane domain"/>
    <property type="match status" value="1"/>
</dbReference>
<dbReference type="InterPro" id="IPR011527">
    <property type="entry name" value="ABC1_TM_dom"/>
</dbReference>
<feature type="transmembrane region" description="Helical" evidence="7">
    <location>
        <begin position="15"/>
        <end position="38"/>
    </location>
</feature>
<protein>
    <submittedName>
        <fullName evidence="10">ABC transporter ATP-binding protein</fullName>
    </submittedName>
</protein>
<evidence type="ECO:0000313" key="11">
    <source>
        <dbReference type="Proteomes" id="UP001623592"/>
    </source>
</evidence>
<feature type="transmembrane region" description="Helical" evidence="7">
    <location>
        <begin position="58"/>
        <end position="76"/>
    </location>
</feature>
<dbReference type="InterPro" id="IPR027417">
    <property type="entry name" value="P-loop_NTPase"/>
</dbReference>
<organism evidence="10 11">
    <name type="scientific">Clostridium neuense</name>
    <dbReference type="NCBI Taxonomy" id="1728934"/>
    <lineage>
        <taxon>Bacteria</taxon>
        <taxon>Bacillati</taxon>
        <taxon>Bacillota</taxon>
        <taxon>Clostridia</taxon>
        <taxon>Eubacteriales</taxon>
        <taxon>Clostridiaceae</taxon>
        <taxon>Clostridium</taxon>
    </lineage>
</organism>
<comment type="subcellular location">
    <subcellularLocation>
        <location evidence="1">Cell membrane</location>
        <topology evidence="1">Multi-pass membrane protein</topology>
    </subcellularLocation>
</comment>
<dbReference type="SUPFAM" id="SSF52540">
    <property type="entry name" value="P-loop containing nucleoside triphosphate hydrolases"/>
    <property type="match status" value="1"/>
</dbReference>
<keyword evidence="11" id="KW-1185">Reference proteome</keyword>
<dbReference type="Pfam" id="PF00664">
    <property type="entry name" value="ABC_membrane"/>
    <property type="match status" value="1"/>
</dbReference>
<dbReference type="PANTHER" id="PTHR43394">
    <property type="entry name" value="ATP-DEPENDENT PERMEASE MDL1, MITOCHONDRIAL"/>
    <property type="match status" value="1"/>
</dbReference>
<evidence type="ECO:0000256" key="3">
    <source>
        <dbReference type="ARBA" id="ARBA00022741"/>
    </source>
</evidence>
<dbReference type="InterPro" id="IPR017871">
    <property type="entry name" value="ABC_transporter-like_CS"/>
</dbReference>
<dbReference type="RefSeq" id="WP_406789763.1">
    <property type="nucleotide sequence ID" value="NZ_JBJIAA010000025.1"/>
</dbReference>
<evidence type="ECO:0000256" key="5">
    <source>
        <dbReference type="ARBA" id="ARBA00022989"/>
    </source>
</evidence>
<keyword evidence="2 7" id="KW-0812">Transmembrane</keyword>
<keyword evidence="3" id="KW-0547">Nucleotide-binding</keyword>
<reference evidence="10 11" key="1">
    <citation type="submission" date="2024-11" db="EMBL/GenBank/DDBJ databases">
        <authorList>
            <person name="Heng Y.C."/>
            <person name="Lim A.C.H."/>
            <person name="Lee J.K.Y."/>
            <person name="Kittelmann S."/>
        </authorList>
    </citation>
    <scope>NUCLEOTIDE SEQUENCE [LARGE SCALE GENOMIC DNA]</scope>
    <source>
        <strain evidence="10 11">WILCCON 0114</strain>
    </source>
</reference>
<evidence type="ECO:0000256" key="7">
    <source>
        <dbReference type="SAM" id="Phobius"/>
    </source>
</evidence>
<proteinExistence type="predicted"/>